<name>A0AAV8VMK9_9CUCU</name>
<keyword evidence="2" id="KW-1185">Reference proteome</keyword>
<dbReference type="GO" id="GO:0030246">
    <property type="term" value="F:carbohydrate binding"/>
    <property type="evidence" value="ECO:0007669"/>
    <property type="project" value="InterPro"/>
</dbReference>
<protein>
    <submittedName>
        <fullName evidence="1">Uncharacterized protein</fullName>
    </submittedName>
</protein>
<proteinExistence type="predicted"/>
<dbReference type="GO" id="GO:0005975">
    <property type="term" value="P:carbohydrate metabolic process"/>
    <property type="evidence" value="ECO:0007669"/>
    <property type="project" value="InterPro"/>
</dbReference>
<dbReference type="AlphaFoldDB" id="A0AAV8VMK9"/>
<evidence type="ECO:0000313" key="1">
    <source>
        <dbReference type="EMBL" id="KAJ8915095.1"/>
    </source>
</evidence>
<gene>
    <name evidence="1" type="ORF">NQ315_014350</name>
</gene>
<dbReference type="EMBL" id="JANEYG010000058">
    <property type="protein sequence ID" value="KAJ8915095.1"/>
    <property type="molecule type" value="Genomic_DNA"/>
</dbReference>
<reference evidence="1 2" key="1">
    <citation type="journal article" date="2023" name="Insect Mol. Biol.">
        <title>Genome sequencing provides insights into the evolution of gene families encoding plant cell wall-degrading enzymes in longhorned beetles.</title>
        <authorList>
            <person name="Shin N.R."/>
            <person name="Okamura Y."/>
            <person name="Kirsch R."/>
            <person name="Pauchet Y."/>
        </authorList>
    </citation>
    <scope>NUCLEOTIDE SEQUENCE [LARGE SCALE GENOMIC DNA]</scope>
    <source>
        <strain evidence="1">EAD_L_NR</strain>
    </source>
</reference>
<dbReference type="SUPFAM" id="SSF74650">
    <property type="entry name" value="Galactose mutarotase-like"/>
    <property type="match status" value="1"/>
</dbReference>
<dbReference type="GO" id="GO:0003824">
    <property type="term" value="F:catalytic activity"/>
    <property type="evidence" value="ECO:0007669"/>
    <property type="project" value="InterPro"/>
</dbReference>
<sequence length="72" mass="7913">MSSVLLALDDFGQITDSSGQKKTIKRFTWTNSNNVSVQLITYGGFITSIKLPDNKVIKMHTSGQPLDVVPTE</sequence>
<accession>A0AAV8VMK9</accession>
<dbReference type="Gene3D" id="2.70.98.10">
    <property type="match status" value="1"/>
</dbReference>
<comment type="caution">
    <text evidence="1">The sequence shown here is derived from an EMBL/GenBank/DDBJ whole genome shotgun (WGS) entry which is preliminary data.</text>
</comment>
<dbReference type="InterPro" id="IPR014718">
    <property type="entry name" value="GH-type_carb-bd"/>
</dbReference>
<organism evidence="1 2">
    <name type="scientific">Exocentrus adspersus</name>
    <dbReference type="NCBI Taxonomy" id="1586481"/>
    <lineage>
        <taxon>Eukaryota</taxon>
        <taxon>Metazoa</taxon>
        <taxon>Ecdysozoa</taxon>
        <taxon>Arthropoda</taxon>
        <taxon>Hexapoda</taxon>
        <taxon>Insecta</taxon>
        <taxon>Pterygota</taxon>
        <taxon>Neoptera</taxon>
        <taxon>Endopterygota</taxon>
        <taxon>Coleoptera</taxon>
        <taxon>Polyphaga</taxon>
        <taxon>Cucujiformia</taxon>
        <taxon>Chrysomeloidea</taxon>
        <taxon>Cerambycidae</taxon>
        <taxon>Lamiinae</taxon>
        <taxon>Acanthocinini</taxon>
        <taxon>Exocentrus</taxon>
    </lineage>
</organism>
<dbReference type="InterPro" id="IPR011013">
    <property type="entry name" value="Gal_mutarotase_sf_dom"/>
</dbReference>
<evidence type="ECO:0000313" key="2">
    <source>
        <dbReference type="Proteomes" id="UP001159042"/>
    </source>
</evidence>
<dbReference type="Proteomes" id="UP001159042">
    <property type="component" value="Unassembled WGS sequence"/>
</dbReference>